<feature type="domain" description="Glycoside hydrolase family 3 N-terminal" evidence="2">
    <location>
        <begin position="90"/>
        <end position="368"/>
    </location>
</feature>
<dbReference type="Proteomes" id="UP000824063">
    <property type="component" value="Unassembled WGS sequence"/>
</dbReference>
<proteinExistence type="predicted"/>
<dbReference type="InterPro" id="IPR036962">
    <property type="entry name" value="Glyco_hydro_3_N_sf"/>
</dbReference>
<dbReference type="Gene3D" id="3.40.50.1700">
    <property type="entry name" value="Glycoside hydrolase family 3 C-terminal domain"/>
    <property type="match status" value="1"/>
</dbReference>
<dbReference type="InterPro" id="IPR013783">
    <property type="entry name" value="Ig-like_fold"/>
</dbReference>
<evidence type="ECO:0000313" key="4">
    <source>
        <dbReference type="EMBL" id="HIZ54209.1"/>
    </source>
</evidence>
<dbReference type="AlphaFoldDB" id="A0A9D2JIZ3"/>
<dbReference type="PANTHER" id="PTHR30620:SF123">
    <property type="entry name" value="BETA-XYLOSIDASE"/>
    <property type="match status" value="1"/>
</dbReference>
<accession>A0A9D2JIZ3</accession>
<evidence type="ECO:0000259" key="2">
    <source>
        <dbReference type="Pfam" id="PF00933"/>
    </source>
</evidence>
<dbReference type="InterPro" id="IPR051915">
    <property type="entry name" value="Cellulose_Degrad_GH3"/>
</dbReference>
<gene>
    <name evidence="4" type="ORF">IAA20_09730</name>
</gene>
<dbReference type="Pfam" id="PF00933">
    <property type="entry name" value="Glyco_hydro_3"/>
    <property type="match status" value="1"/>
</dbReference>
<dbReference type="InterPro" id="IPR001764">
    <property type="entry name" value="Glyco_hydro_3_N"/>
</dbReference>
<reference evidence="4" key="2">
    <citation type="submission" date="2021-04" db="EMBL/GenBank/DDBJ databases">
        <authorList>
            <person name="Gilroy R."/>
        </authorList>
    </citation>
    <scope>NUCLEOTIDE SEQUENCE</scope>
    <source>
        <strain evidence="4">CHK172-16539</strain>
    </source>
</reference>
<dbReference type="EMBL" id="DXBN01000225">
    <property type="protein sequence ID" value="HIZ54209.1"/>
    <property type="molecule type" value="Genomic_DNA"/>
</dbReference>
<dbReference type="InterPro" id="IPR017853">
    <property type="entry name" value="GH"/>
</dbReference>
<dbReference type="Gene3D" id="3.20.20.300">
    <property type="entry name" value="Glycoside hydrolase, family 3, N-terminal domain"/>
    <property type="match status" value="1"/>
</dbReference>
<sequence>MEKYLDESLTIRERVNDLLSKMTLDEKIAQCRQDLYGWKCYSNTKGNISVSSYLENYLAKTPGIGCLYGLFRADPWSQINKDNGIPEKESHHIANLIQKKIMESNRWHIPALFTEEMPHGHQAIGGISYPTNIGRGNSFDTKLMEQSAILQSKELKSKGVHLALVSALDLARDPRWGRTEESFGEDPIVAGKYTQSLIKGFQRGLIKHEHDFLDEPVNLTNNPRTGIVLKHLVGQGDMLGGHNSGTTIIGPRELMDIYSPLIAASQDAVGIMAAYNDIDGVPCHSNPKLLRKMLRKQYHFQGMIMADGTALDRLVPLYGSQENAAAQAIKAGIQMNLWDKTYSHLEKAVRNELLPEKFINEAAFRVLAIKYLLGIMDDPFGDHTNFDTNQADITNFKLAKESLTLVKNDNNILPLKDNQKISVIGPNANSIYNLLGDYTAPQTKEKYPTIYEAIKRHFSKSDVNFSIGCEIRNAKNQQTSIHEAIKLAKNSNLIILALGGSSTRDFNQKFMDNGAATNPSINMDTGENIDVANLTIGGMQEELLKQLNQLNIPIVSIMIQGRPYNLSNILKYSNAVIIGWYPGQQGGNAIAQLLHGDFNPSGRLSITYPVSSSQLPIYYNQRISEQPTYFDQSMDIQFPIGFGLRFRNLSPISKLQIYPSKITTESLKNGNKVHVSLTVKNTSTQIDSSSKICFIKGSTGVVIPRKKQIADFQRVTCKPNQFKTFNFSLNQSVLRQFGPDNKWHLFQGKVKVYVDEMCGEFIIN</sequence>
<dbReference type="InterPro" id="IPR002772">
    <property type="entry name" value="Glyco_hydro_3_C"/>
</dbReference>
<dbReference type="GO" id="GO:0009251">
    <property type="term" value="P:glucan catabolic process"/>
    <property type="evidence" value="ECO:0007669"/>
    <property type="project" value="TreeGrafter"/>
</dbReference>
<name>A0A9D2JIZ3_9ENTE</name>
<evidence type="ECO:0000256" key="1">
    <source>
        <dbReference type="ARBA" id="ARBA00022801"/>
    </source>
</evidence>
<protein>
    <submittedName>
        <fullName evidence="4">Glycoside hydrolase family 3 C-terminal domain-containing protein</fullName>
    </submittedName>
</protein>
<dbReference type="Pfam" id="PF01915">
    <property type="entry name" value="Glyco_hydro_3_C"/>
    <property type="match status" value="1"/>
</dbReference>
<evidence type="ECO:0000313" key="5">
    <source>
        <dbReference type="Proteomes" id="UP000824063"/>
    </source>
</evidence>
<comment type="caution">
    <text evidence="4">The sequence shown here is derived from an EMBL/GenBank/DDBJ whole genome shotgun (WGS) entry which is preliminary data.</text>
</comment>
<dbReference type="InterPro" id="IPR036881">
    <property type="entry name" value="Glyco_hydro_3_C_sf"/>
</dbReference>
<dbReference type="PRINTS" id="PR00133">
    <property type="entry name" value="GLHYDRLASE3"/>
</dbReference>
<feature type="domain" description="Glycoside hydrolase family 3 C-terminal" evidence="3">
    <location>
        <begin position="404"/>
        <end position="644"/>
    </location>
</feature>
<keyword evidence="1 4" id="KW-0378">Hydrolase</keyword>
<dbReference type="GO" id="GO:0008422">
    <property type="term" value="F:beta-glucosidase activity"/>
    <property type="evidence" value="ECO:0007669"/>
    <property type="project" value="TreeGrafter"/>
</dbReference>
<organism evidence="4 5">
    <name type="scientific">Candidatus Enterococcus avicola</name>
    <dbReference type="NCBI Taxonomy" id="2838561"/>
    <lineage>
        <taxon>Bacteria</taxon>
        <taxon>Bacillati</taxon>
        <taxon>Bacillota</taxon>
        <taxon>Bacilli</taxon>
        <taxon>Lactobacillales</taxon>
        <taxon>Enterococcaceae</taxon>
        <taxon>Enterococcus</taxon>
    </lineage>
</organism>
<evidence type="ECO:0000259" key="3">
    <source>
        <dbReference type="Pfam" id="PF01915"/>
    </source>
</evidence>
<dbReference type="SUPFAM" id="SSF52279">
    <property type="entry name" value="Beta-D-glucan exohydrolase, C-terminal domain"/>
    <property type="match status" value="1"/>
</dbReference>
<dbReference type="PANTHER" id="PTHR30620">
    <property type="entry name" value="PERIPLASMIC BETA-GLUCOSIDASE-RELATED"/>
    <property type="match status" value="1"/>
</dbReference>
<reference evidence="4" key="1">
    <citation type="journal article" date="2021" name="PeerJ">
        <title>Extensive microbial diversity within the chicken gut microbiome revealed by metagenomics and culture.</title>
        <authorList>
            <person name="Gilroy R."/>
            <person name="Ravi A."/>
            <person name="Getino M."/>
            <person name="Pursley I."/>
            <person name="Horton D.L."/>
            <person name="Alikhan N.F."/>
            <person name="Baker D."/>
            <person name="Gharbi K."/>
            <person name="Hall N."/>
            <person name="Watson M."/>
            <person name="Adriaenssens E.M."/>
            <person name="Foster-Nyarko E."/>
            <person name="Jarju S."/>
            <person name="Secka A."/>
            <person name="Antonio M."/>
            <person name="Oren A."/>
            <person name="Chaudhuri R.R."/>
            <person name="La Ragione R."/>
            <person name="Hildebrand F."/>
            <person name="Pallen M.J."/>
        </authorList>
    </citation>
    <scope>NUCLEOTIDE SEQUENCE</scope>
    <source>
        <strain evidence="4">CHK172-16539</strain>
    </source>
</reference>
<dbReference type="Gene3D" id="2.60.40.10">
    <property type="entry name" value="Immunoglobulins"/>
    <property type="match status" value="1"/>
</dbReference>
<dbReference type="SUPFAM" id="SSF51445">
    <property type="entry name" value="(Trans)glycosidases"/>
    <property type="match status" value="1"/>
</dbReference>